<keyword evidence="4" id="KW-1185">Reference proteome</keyword>
<dbReference type="EC" id="3.1.-.-" evidence="3"/>
<gene>
    <name evidence="3" type="ORF">RED13_000532</name>
</gene>
<dbReference type="Pfam" id="PF01026">
    <property type="entry name" value="TatD_DNase"/>
    <property type="match status" value="1"/>
</dbReference>
<comment type="caution">
    <text evidence="3">The sequence shown here is derived from an EMBL/GenBank/DDBJ whole genome shotgun (WGS) entry which is preliminary data.</text>
</comment>
<comment type="similarity">
    <text evidence="1">Belongs to the metallo-dependent hydrolases superfamily. TatD-type hydrolase family.</text>
</comment>
<dbReference type="SUPFAM" id="SSF51556">
    <property type="entry name" value="Metallo-dependent hydrolases"/>
    <property type="match status" value="1"/>
</dbReference>
<dbReference type="Proteomes" id="UP001281217">
    <property type="component" value="Unassembled WGS sequence"/>
</dbReference>
<dbReference type="Gene3D" id="3.20.20.140">
    <property type="entry name" value="Metal-dependent hydrolases"/>
    <property type="match status" value="1"/>
</dbReference>
<accession>A0ABU5BTS8</accession>
<reference evidence="4" key="1">
    <citation type="submission" date="2023-07" db="EMBL/GenBank/DDBJ databases">
        <authorList>
            <person name="de Witt J."/>
        </authorList>
    </citation>
    <scope>NUCLEOTIDE SEQUENCE [LARGE SCALE GENOMIC DNA]</scope>
    <source>
        <strain evidence="4">FZJ</strain>
    </source>
</reference>
<keyword evidence="2 3" id="KW-0378">Hydrolase</keyword>
<dbReference type="InterPro" id="IPR001130">
    <property type="entry name" value="TatD-like"/>
</dbReference>
<dbReference type="InterPro" id="IPR032466">
    <property type="entry name" value="Metal_Hydrolase"/>
</dbReference>
<evidence type="ECO:0000313" key="3">
    <source>
        <dbReference type="EMBL" id="MDX9686151.1"/>
    </source>
</evidence>
<name>A0ABU5BTS8_9GAMM</name>
<dbReference type="PROSITE" id="PS01091">
    <property type="entry name" value="TATD_3"/>
    <property type="match status" value="1"/>
</dbReference>
<dbReference type="PANTHER" id="PTHR46124:SF3">
    <property type="entry name" value="HYDROLASE"/>
    <property type="match status" value="1"/>
</dbReference>
<proteinExistence type="inferred from homology"/>
<protein>
    <submittedName>
        <fullName evidence="3">TatD family hydrolase</fullName>
        <ecNumber evidence="3">3.1.-.-</ecNumber>
    </submittedName>
</protein>
<dbReference type="EMBL" id="JAVRDO010000002">
    <property type="protein sequence ID" value="MDX9686151.1"/>
    <property type="molecule type" value="Genomic_DNA"/>
</dbReference>
<organism evidence="3 4">
    <name type="scientific">Halopseudomonas formosensis</name>
    <dbReference type="NCBI Taxonomy" id="1002526"/>
    <lineage>
        <taxon>Bacteria</taxon>
        <taxon>Pseudomonadati</taxon>
        <taxon>Pseudomonadota</taxon>
        <taxon>Gammaproteobacteria</taxon>
        <taxon>Pseudomonadales</taxon>
        <taxon>Pseudomonadaceae</taxon>
        <taxon>Halopseudomonas</taxon>
    </lineage>
</organism>
<evidence type="ECO:0000256" key="2">
    <source>
        <dbReference type="ARBA" id="ARBA00022801"/>
    </source>
</evidence>
<evidence type="ECO:0000256" key="1">
    <source>
        <dbReference type="ARBA" id="ARBA00009275"/>
    </source>
</evidence>
<dbReference type="PANTHER" id="PTHR46124">
    <property type="entry name" value="D-AMINOACYL-TRNA DEACYLASE"/>
    <property type="match status" value="1"/>
</dbReference>
<sequence length="267" mass="30365">MAMSIYIDTHTHLDFPDFDHDREAVLTDCERLGVRRLLLMGVTVDNWDRIWDLASGDERLYAAFGLHPVFLEQHRPEHLEQLRERLSRHLDHPRCCAVGEFGLDYFIQDADREAQQQLFEAQLALAADFALPVLLHVRRAHAPTIATLKRYRLARGGIIHAFSGSMEEAREYIRLGFRLGLGGAATWPQARRMHRVIAQLPGTSLVLETDSPDMAPAFTPHQRNTPQNLPRICSELAALRGETPEQLARQCLHNTCELFDWSATALS</sequence>
<dbReference type="InterPro" id="IPR018228">
    <property type="entry name" value="DNase_TatD-rel_CS"/>
</dbReference>
<evidence type="ECO:0000313" key="4">
    <source>
        <dbReference type="Proteomes" id="UP001281217"/>
    </source>
</evidence>
<dbReference type="GO" id="GO:0016787">
    <property type="term" value="F:hydrolase activity"/>
    <property type="evidence" value="ECO:0007669"/>
    <property type="project" value="UniProtKB-KW"/>
</dbReference>
<dbReference type="PIRSF" id="PIRSF005902">
    <property type="entry name" value="DNase_TatD"/>
    <property type="match status" value="1"/>
</dbReference>
<dbReference type="PROSITE" id="PS01137">
    <property type="entry name" value="TATD_1"/>
    <property type="match status" value="1"/>
</dbReference>
<dbReference type="CDD" id="cd01310">
    <property type="entry name" value="TatD_DNAse"/>
    <property type="match status" value="1"/>
</dbReference>